<dbReference type="CDD" id="cd00685">
    <property type="entry name" value="Trans_IPPS_HT"/>
    <property type="match status" value="1"/>
</dbReference>
<gene>
    <name evidence="7" type="ORF">ACFSQ3_02595</name>
</gene>
<dbReference type="InterPro" id="IPR008949">
    <property type="entry name" value="Isoprenoid_synthase_dom_sf"/>
</dbReference>
<dbReference type="Pfam" id="PF00348">
    <property type="entry name" value="polyprenyl_synt"/>
    <property type="match status" value="1"/>
</dbReference>
<keyword evidence="5" id="KW-0460">Magnesium</keyword>
<evidence type="ECO:0000313" key="7">
    <source>
        <dbReference type="EMBL" id="MFD2597826.1"/>
    </source>
</evidence>
<dbReference type="Gene3D" id="1.10.600.10">
    <property type="entry name" value="Farnesyl Diphosphate Synthase"/>
    <property type="match status" value="1"/>
</dbReference>
<evidence type="ECO:0000256" key="1">
    <source>
        <dbReference type="ARBA" id="ARBA00001946"/>
    </source>
</evidence>
<dbReference type="PANTHER" id="PTHR12001:SF85">
    <property type="entry name" value="SHORT CHAIN ISOPRENYL DIPHOSPHATE SYNTHASE"/>
    <property type="match status" value="1"/>
</dbReference>
<keyword evidence="8" id="KW-1185">Reference proteome</keyword>
<dbReference type="EMBL" id="JBHUMA010000004">
    <property type="protein sequence ID" value="MFD2597826.1"/>
    <property type="molecule type" value="Genomic_DNA"/>
</dbReference>
<dbReference type="Proteomes" id="UP001597393">
    <property type="component" value="Unassembled WGS sequence"/>
</dbReference>
<keyword evidence="3 6" id="KW-0808">Transferase</keyword>
<dbReference type="SFLD" id="SFLDG01017">
    <property type="entry name" value="Polyprenyl_Transferase_Like"/>
    <property type="match status" value="1"/>
</dbReference>
<evidence type="ECO:0000256" key="6">
    <source>
        <dbReference type="RuleBase" id="RU004466"/>
    </source>
</evidence>
<protein>
    <submittedName>
        <fullName evidence="7">Polyprenyl synthetase family protein</fullName>
        <ecNumber evidence="7">2.5.1.-</ecNumber>
    </submittedName>
</protein>
<dbReference type="PROSITE" id="PS00723">
    <property type="entry name" value="POLYPRENYL_SYNTHASE_1"/>
    <property type="match status" value="1"/>
</dbReference>
<sequence>MLTQSTYSNQISAAIEQAQFPLNPPKLYDPIRYILGLSGKRVRPLLVMLGADLFACADMESTIPAALAVEYFHNFSLIHDDIMDEAPLRRGSMTVHKKWSENVAILSGDALLVKAYEEIARCAPTKIPALLRVFNKMALEVCEGQQIDMDFETQEQVNQEAYIAMIRAKTSVLLGGALQMGAILADATSEEQKLIYDFGVNLGIAFQLQDDILDVYGNPENFGKQVGGDILCDKKTILRLHLQQLANNADRELLSSLIEEKNADRKIQITKELYAKYGVREIADNLKVHYSDEAYKSLEAISVADTQKAALLNLAKNLMVRTY</sequence>
<evidence type="ECO:0000256" key="4">
    <source>
        <dbReference type="ARBA" id="ARBA00022723"/>
    </source>
</evidence>
<accession>A0ABW5NFA1</accession>
<organism evidence="7 8">
    <name type="scientific">Sphingobacterium corticis</name>
    <dbReference type="NCBI Taxonomy" id="1812823"/>
    <lineage>
        <taxon>Bacteria</taxon>
        <taxon>Pseudomonadati</taxon>
        <taxon>Bacteroidota</taxon>
        <taxon>Sphingobacteriia</taxon>
        <taxon>Sphingobacteriales</taxon>
        <taxon>Sphingobacteriaceae</taxon>
        <taxon>Sphingobacterium</taxon>
    </lineage>
</organism>
<dbReference type="InterPro" id="IPR033749">
    <property type="entry name" value="Polyprenyl_synt_CS"/>
</dbReference>
<name>A0ABW5NFA1_9SPHI</name>
<reference evidence="8" key="1">
    <citation type="journal article" date="2019" name="Int. J. Syst. Evol. Microbiol.">
        <title>The Global Catalogue of Microorganisms (GCM) 10K type strain sequencing project: providing services to taxonomists for standard genome sequencing and annotation.</title>
        <authorList>
            <consortium name="The Broad Institute Genomics Platform"/>
            <consortium name="The Broad Institute Genome Sequencing Center for Infectious Disease"/>
            <person name="Wu L."/>
            <person name="Ma J."/>
        </authorList>
    </citation>
    <scope>NUCLEOTIDE SEQUENCE [LARGE SCALE GENOMIC DNA]</scope>
    <source>
        <strain evidence="8">KCTC 42248</strain>
    </source>
</reference>
<dbReference type="PROSITE" id="PS00444">
    <property type="entry name" value="POLYPRENYL_SYNTHASE_2"/>
    <property type="match status" value="1"/>
</dbReference>
<dbReference type="SUPFAM" id="SSF48576">
    <property type="entry name" value="Terpenoid synthases"/>
    <property type="match status" value="1"/>
</dbReference>
<dbReference type="EC" id="2.5.1.-" evidence="7"/>
<evidence type="ECO:0000256" key="3">
    <source>
        <dbReference type="ARBA" id="ARBA00022679"/>
    </source>
</evidence>
<comment type="similarity">
    <text evidence="2 6">Belongs to the FPP/GGPP synthase family.</text>
</comment>
<evidence type="ECO:0000256" key="2">
    <source>
        <dbReference type="ARBA" id="ARBA00006706"/>
    </source>
</evidence>
<dbReference type="GO" id="GO:0016740">
    <property type="term" value="F:transferase activity"/>
    <property type="evidence" value="ECO:0007669"/>
    <property type="project" value="UniProtKB-KW"/>
</dbReference>
<comment type="caution">
    <text evidence="7">The sequence shown here is derived from an EMBL/GenBank/DDBJ whole genome shotgun (WGS) entry which is preliminary data.</text>
</comment>
<proteinExistence type="inferred from homology"/>
<dbReference type="SFLD" id="SFLDS00005">
    <property type="entry name" value="Isoprenoid_Synthase_Type_I"/>
    <property type="match status" value="1"/>
</dbReference>
<comment type="cofactor">
    <cofactor evidence="1">
        <name>Mg(2+)</name>
        <dbReference type="ChEBI" id="CHEBI:18420"/>
    </cofactor>
</comment>
<dbReference type="InterPro" id="IPR000092">
    <property type="entry name" value="Polyprenyl_synt"/>
</dbReference>
<dbReference type="PANTHER" id="PTHR12001">
    <property type="entry name" value="GERANYLGERANYL PYROPHOSPHATE SYNTHASE"/>
    <property type="match status" value="1"/>
</dbReference>
<evidence type="ECO:0000313" key="8">
    <source>
        <dbReference type="Proteomes" id="UP001597393"/>
    </source>
</evidence>
<evidence type="ECO:0000256" key="5">
    <source>
        <dbReference type="ARBA" id="ARBA00022842"/>
    </source>
</evidence>
<keyword evidence="4" id="KW-0479">Metal-binding</keyword>